<dbReference type="Proteomes" id="UP000823941">
    <property type="component" value="Chromosome 14"/>
</dbReference>
<evidence type="ECO:0000313" key="2">
    <source>
        <dbReference type="Proteomes" id="UP000823941"/>
    </source>
</evidence>
<name>A0ABQ7QIC9_PLUXY</name>
<gene>
    <name evidence="1" type="ORF">JYU34_010359</name>
</gene>
<organism evidence="1 2">
    <name type="scientific">Plutella xylostella</name>
    <name type="common">Diamondback moth</name>
    <name type="synonym">Plutella maculipennis</name>
    <dbReference type="NCBI Taxonomy" id="51655"/>
    <lineage>
        <taxon>Eukaryota</taxon>
        <taxon>Metazoa</taxon>
        <taxon>Ecdysozoa</taxon>
        <taxon>Arthropoda</taxon>
        <taxon>Hexapoda</taxon>
        <taxon>Insecta</taxon>
        <taxon>Pterygota</taxon>
        <taxon>Neoptera</taxon>
        <taxon>Endopterygota</taxon>
        <taxon>Lepidoptera</taxon>
        <taxon>Glossata</taxon>
        <taxon>Ditrysia</taxon>
        <taxon>Yponomeutoidea</taxon>
        <taxon>Plutellidae</taxon>
        <taxon>Plutella</taxon>
    </lineage>
</organism>
<reference evidence="1 2" key="1">
    <citation type="submission" date="2021-06" db="EMBL/GenBank/DDBJ databases">
        <title>A haploid diamondback moth (Plutella xylostella L.) genome assembly resolves 31 chromosomes and identifies a diamide resistance mutation.</title>
        <authorList>
            <person name="Ward C.M."/>
            <person name="Perry K.D."/>
            <person name="Baker G."/>
            <person name="Powis K."/>
            <person name="Heckel D.G."/>
            <person name="Baxter S.W."/>
        </authorList>
    </citation>
    <scope>NUCLEOTIDE SEQUENCE [LARGE SCALE GENOMIC DNA]</scope>
    <source>
        <strain evidence="1 2">LV</strain>
        <tissue evidence="1">Single pupa</tissue>
    </source>
</reference>
<sequence>MLTRNCCLTTLSVHIFSVVDNMSPEELVLISAAVVIILTKKASRRKKPRWWVRNYLQNKNNVFSDLPLVHYTTLQTLLLRVTSPLIDNKCSTAMQTTSSAS</sequence>
<comment type="caution">
    <text evidence="1">The sequence shown here is derived from an EMBL/GenBank/DDBJ whole genome shotgun (WGS) entry which is preliminary data.</text>
</comment>
<dbReference type="EMBL" id="JAHIBW010000014">
    <property type="protein sequence ID" value="KAG7304944.1"/>
    <property type="molecule type" value="Genomic_DNA"/>
</dbReference>
<evidence type="ECO:0000313" key="1">
    <source>
        <dbReference type="EMBL" id="KAG7304944.1"/>
    </source>
</evidence>
<protein>
    <submittedName>
        <fullName evidence="1">Uncharacterized protein</fullName>
    </submittedName>
</protein>
<accession>A0ABQ7QIC9</accession>
<keyword evidence="2" id="KW-1185">Reference proteome</keyword>
<proteinExistence type="predicted"/>